<evidence type="ECO:0000256" key="4">
    <source>
        <dbReference type="ARBA" id="ARBA00022692"/>
    </source>
</evidence>
<feature type="transmembrane region" description="Helical" evidence="7">
    <location>
        <begin position="64"/>
        <end position="86"/>
    </location>
</feature>
<feature type="transmembrane region" description="Helical" evidence="7">
    <location>
        <begin position="150"/>
        <end position="172"/>
    </location>
</feature>
<keyword evidence="5 7" id="KW-1133">Transmembrane helix</keyword>
<keyword evidence="9" id="KW-1185">Reference proteome</keyword>
<feature type="transmembrane region" description="Helical" evidence="7">
    <location>
        <begin position="313"/>
        <end position="336"/>
    </location>
</feature>
<evidence type="ECO:0000256" key="6">
    <source>
        <dbReference type="ARBA" id="ARBA00023136"/>
    </source>
</evidence>
<name>A0A1N6LY67_BABMR</name>
<feature type="transmembrane region" description="Helical" evidence="7">
    <location>
        <begin position="29"/>
        <end position="52"/>
    </location>
</feature>
<comment type="subcellular location">
    <subcellularLocation>
        <location evidence="1">Membrane</location>
        <topology evidence="1">Multi-pass membrane protein</topology>
    </subcellularLocation>
</comment>
<keyword evidence="6 7" id="KW-0472">Membrane</keyword>
<protein>
    <submittedName>
        <fullName evidence="8">PfCRT orthologue, Chloroquine resistant transport protein</fullName>
    </submittedName>
</protein>
<dbReference type="Proteomes" id="UP000002899">
    <property type="component" value="Chromosome IV"/>
</dbReference>
<sequence>MIMESSALLASSPSDGYFNRIKSFIYRHYFIIGSLFYISLDVLITICSKRLIDYASNYTFFLNQFITLVFLTLFFFIYIFCIFFLPKYVETNLCFYKLLRICSFDSISGVLYNIGAAYTTGPTIVILSQISVPMTIISSKIIRKKKYHKFHYIGTSIITLSVILTQFLFSNNNYGNKIFFNIVLVSSCMIDSISMCYREEQYSGLNMNIVGYQVSTFWCTLLLFCLNFFTLIIYSFKFWGPAHMDLSKYFTSLVAAFNCIFRGKNTIIENCGQLNQPKCDDCAGASKVISIYFILAIFIRLVFIVLMRNGSALVMILISIIKTPIVSIAFSVDFIAGNSKSSLQVKDILTIISILLGMIIYSIGTKRQDEEDLIREKMDESDNSSSYTIASSDVEVKGNTYVLLEN</sequence>
<dbReference type="KEGG" id="bmic:BmR1_04g08475"/>
<evidence type="ECO:0000256" key="1">
    <source>
        <dbReference type="ARBA" id="ARBA00004141"/>
    </source>
</evidence>
<keyword evidence="4 7" id="KW-0812">Transmembrane</keyword>
<keyword evidence="3" id="KW-0813">Transport</keyword>
<evidence type="ECO:0000256" key="3">
    <source>
        <dbReference type="ARBA" id="ARBA00022448"/>
    </source>
</evidence>
<dbReference type="AlphaFoldDB" id="A0A1N6LY67"/>
<feature type="transmembrane region" description="Helical" evidence="7">
    <location>
        <begin position="209"/>
        <end position="236"/>
    </location>
</feature>
<gene>
    <name evidence="8" type="ORF">BmR1_04g08475</name>
</gene>
<dbReference type="InterPro" id="IPR013936">
    <property type="entry name" value="CRT-like"/>
</dbReference>
<dbReference type="GeneID" id="24426326"/>
<dbReference type="RefSeq" id="XP_021337873.1">
    <property type="nucleotide sequence ID" value="XM_021482694.1"/>
</dbReference>
<dbReference type="VEuPathDB" id="PiroplasmaDB:BmR1_04g08475"/>
<reference evidence="8 9" key="1">
    <citation type="journal article" date="2012" name="Nucleic Acids Res.">
        <title>Sequencing of the smallest Apicomplexan genome from the human pathogen Babesia microti.</title>
        <authorList>
            <person name="Cornillot E."/>
            <person name="Hadj-Kaddour K."/>
            <person name="Dassouli A."/>
            <person name="Noel B."/>
            <person name="Ranwez V."/>
            <person name="Vacherie B."/>
            <person name="Augagneur Y."/>
            <person name="Bres V."/>
            <person name="Duclos A."/>
            <person name="Randazzo S."/>
            <person name="Carcy B."/>
            <person name="Debierre-Grockiego F."/>
            <person name="Delbecq S."/>
            <person name="Moubri-Menage K."/>
            <person name="Shams-Eldin H."/>
            <person name="Usmani-Brown S."/>
            <person name="Bringaud F."/>
            <person name="Wincker P."/>
            <person name="Vivares C.P."/>
            <person name="Schwarz R.T."/>
            <person name="Schetters T.P."/>
            <person name="Krause P.J."/>
            <person name="Gorenflot A."/>
            <person name="Berry V."/>
            <person name="Barbe V."/>
            <person name="Ben Mamoun C."/>
        </authorList>
    </citation>
    <scope>NUCLEOTIDE SEQUENCE [LARGE SCALE GENOMIC DNA]</scope>
    <source>
        <strain evidence="8 9">RI</strain>
    </source>
</reference>
<dbReference type="Pfam" id="PF08627">
    <property type="entry name" value="CRT-like"/>
    <property type="match status" value="1"/>
</dbReference>
<evidence type="ECO:0000313" key="9">
    <source>
        <dbReference type="Proteomes" id="UP000002899"/>
    </source>
</evidence>
<feature type="transmembrane region" description="Helical" evidence="7">
    <location>
        <begin position="124"/>
        <end position="143"/>
    </location>
</feature>
<accession>A0A1N6LY67</accession>
<dbReference type="PANTHER" id="PTHR31326:SF1">
    <property type="entry name" value="PROTEIN CLT2, CHLOROPLASTIC"/>
    <property type="match status" value="1"/>
</dbReference>
<comment type="similarity">
    <text evidence="2">Belongs to the CRT-like transporter family.</text>
</comment>
<evidence type="ECO:0000256" key="7">
    <source>
        <dbReference type="SAM" id="Phobius"/>
    </source>
</evidence>
<feature type="transmembrane region" description="Helical" evidence="7">
    <location>
        <begin position="348"/>
        <end position="365"/>
    </location>
</feature>
<organism evidence="8 9">
    <name type="scientific">Babesia microti (strain RI)</name>
    <dbReference type="NCBI Taxonomy" id="1133968"/>
    <lineage>
        <taxon>Eukaryota</taxon>
        <taxon>Sar</taxon>
        <taxon>Alveolata</taxon>
        <taxon>Apicomplexa</taxon>
        <taxon>Aconoidasida</taxon>
        <taxon>Piroplasmida</taxon>
        <taxon>Babesiidae</taxon>
        <taxon>Babesia</taxon>
    </lineage>
</organism>
<dbReference type="PANTHER" id="PTHR31326">
    <property type="entry name" value="PROTEIN CLT2, CHLOROPLASTIC"/>
    <property type="match status" value="1"/>
</dbReference>
<feature type="transmembrane region" description="Helical" evidence="7">
    <location>
        <begin position="289"/>
        <end position="306"/>
    </location>
</feature>
<dbReference type="EMBL" id="LN871599">
    <property type="protein sequence ID" value="SIO73815.1"/>
    <property type="molecule type" value="Genomic_DNA"/>
</dbReference>
<dbReference type="GO" id="GO:0016020">
    <property type="term" value="C:membrane"/>
    <property type="evidence" value="ECO:0007669"/>
    <property type="project" value="UniProtKB-SubCell"/>
</dbReference>
<evidence type="ECO:0000256" key="2">
    <source>
        <dbReference type="ARBA" id="ARBA00006690"/>
    </source>
</evidence>
<evidence type="ECO:0000256" key="5">
    <source>
        <dbReference type="ARBA" id="ARBA00022989"/>
    </source>
</evidence>
<dbReference type="OrthoDB" id="416555at2759"/>
<proteinExistence type="inferred from homology"/>
<evidence type="ECO:0000313" key="8">
    <source>
        <dbReference type="EMBL" id="SIO73815.1"/>
    </source>
</evidence>
<feature type="transmembrane region" description="Helical" evidence="7">
    <location>
        <begin position="178"/>
        <end position="197"/>
    </location>
</feature>
<reference evidence="8 9" key="3">
    <citation type="journal article" date="2016" name="Sci. Rep.">
        <title>Genome-wide diversity and gene expression profiling of Babesia microti isolates identify polymorphic genes that mediate host-pathogen interactions.</title>
        <authorList>
            <person name="Silva J.C."/>
            <person name="Cornillot E."/>
            <person name="McCracken C."/>
            <person name="Usmani-Brown S."/>
            <person name="Dwivedi A."/>
            <person name="Ifeonu O.O."/>
            <person name="Crabtree J."/>
            <person name="Gotia H.T."/>
            <person name="Virji A.Z."/>
            <person name="Reynes C."/>
            <person name="Colinge J."/>
            <person name="Kumar V."/>
            <person name="Lawres L."/>
            <person name="Pazzi J.E."/>
            <person name="Pablo J.V."/>
            <person name="Hung C."/>
            <person name="Brancato J."/>
            <person name="Kumari P."/>
            <person name="Orvis J."/>
            <person name="Tretina K."/>
            <person name="Chibucos M."/>
            <person name="Ott S."/>
            <person name="Sadzewicz L."/>
            <person name="Sengamalay N."/>
            <person name="Shetty A.C."/>
            <person name="Su Q."/>
            <person name="Tallon L."/>
            <person name="Fraser C.M."/>
            <person name="Frutos R."/>
            <person name="Molina D.M."/>
            <person name="Krause P.J."/>
            <person name="Ben Mamoun C."/>
        </authorList>
    </citation>
    <scope>NUCLEOTIDE SEQUENCE [LARGE SCALE GENOMIC DNA]</scope>
    <source>
        <strain evidence="8 9">RI</strain>
    </source>
</reference>
<reference evidence="8 9" key="2">
    <citation type="journal article" date="2013" name="PLoS ONE">
        <title>Whole genome mapping and re-organization of the nuclear and mitochondrial genomes of Babesia microti isolates.</title>
        <authorList>
            <person name="Cornillot E."/>
            <person name="Dassouli A."/>
            <person name="Garg A."/>
            <person name="Pachikara N."/>
            <person name="Randazzo S."/>
            <person name="Depoix D."/>
            <person name="Carcy B."/>
            <person name="Delbecq S."/>
            <person name="Frutos R."/>
            <person name="Silva J.C."/>
            <person name="Sutton R."/>
            <person name="Krause P.J."/>
            <person name="Mamoun C.B."/>
        </authorList>
    </citation>
    <scope>NUCLEOTIDE SEQUENCE [LARGE SCALE GENOMIC DNA]</scope>
    <source>
        <strain evidence="8 9">RI</strain>
    </source>
</reference>